<feature type="transmembrane region" description="Helical" evidence="1">
    <location>
        <begin position="85"/>
        <end position="103"/>
    </location>
</feature>
<keyword evidence="1" id="KW-0812">Transmembrane</keyword>
<keyword evidence="1" id="KW-0472">Membrane</keyword>
<organism evidence="2 3">
    <name type="scientific">Candidatus Coprenecus stercoravium</name>
    <dbReference type="NCBI Taxonomy" id="2840735"/>
    <lineage>
        <taxon>Bacteria</taxon>
        <taxon>Pseudomonadati</taxon>
        <taxon>Bacteroidota</taxon>
        <taxon>Bacteroidia</taxon>
        <taxon>Bacteroidales</taxon>
        <taxon>Rikenellaceae</taxon>
        <taxon>Rikenellaceae incertae sedis</taxon>
        <taxon>Candidatus Coprenecus</taxon>
    </lineage>
</organism>
<feature type="transmembrane region" description="Helical" evidence="1">
    <location>
        <begin position="130"/>
        <end position="151"/>
    </location>
</feature>
<evidence type="ECO:0000313" key="2">
    <source>
        <dbReference type="EMBL" id="HIZ86385.1"/>
    </source>
</evidence>
<reference evidence="2" key="1">
    <citation type="journal article" date="2021" name="PeerJ">
        <title>Extensive microbial diversity within the chicken gut microbiome revealed by metagenomics and culture.</title>
        <authorList>
            <person name="Gilroy R."/>
            <person name="Ravi A."/>
            <person name="Getino M."/>
            <person name="Pursley I."/>
            <person name="Horton D.L."/>
            <person name="Alikhan N.F."/>
            <person name="Baker D."/>
            <person name="Gharbi K."/>
            <person name="Hall N."/>
            <person name="Watson M."/>
            <person name="Adriaenssens E.M."/>
            <person name="Foster-Nyarko E."/>
            <person name="Jarju S."/>
            <person name="Secka A."/>
            <person name="Antonio M."/>
            <person name="Oren A."/>
            <person name="Chaudhuri R.R."/>
            <person name="La Ragione R."/>
            <person name="Hildebrand F."/>
            <person name="Pallen M.J."/>
        </authorList>
    </citation>
    <scope>NUCLEOTIDE SEQUENCE</scope>
    <source>
        <strain evidence="2">Gambia16-554</strain>
    </source>
</reference>
<reference evidence="2" key="2">
    <citation type="submission" date="2021-04" db="EMBL/GenBank/DDBJ databases">
        <authorList>
            <person name="Gilroy R."/>
        </authorList>
    </citation>
    <scope>NUCLEOTIDE SEQUENCE</scope>
    <source>
        <strain evidence="2">Gambia16-554</strain>
    </source>
</reference>
<feature type="transmembrane region" description="Helical" evidence="1">
    <location>
        <begin position="7"/>
        <end position="27"/>
    </location>
</feature>
<evidence type="ECO:0000256" key="1">
    <source>
        <dbReference type="SAM" id="Phobius"/>
    </source>
</evidence>
<sequence>MTSKFAKILEICLLVISLIGLIAFFIFNGKTGLYTVANEAEALATTGLLDVVLFWAYALVIAAIVLVVVLSLVNMAGNKRSLKRTGFTVLIAVVLIGLSYLFASGDPIAVNVAVQPTHATLKMTDTLLNLSYALVVLAILALVWGSVRNLIHNR</sequence>
<accession>A0A9D2GS17</accession>
<keyword evidence="1" id="KW-1133">Transmembrane helix</keyword>
<protein>
    <submittedName>
        <fullName evidence="2">Uncharacterized protein</fullName>
    </submittedName>
</protein>
<dbReference type="EMBL" id="DXAW01000131">
    <property type="protein sequence ID" value="HIZ86385.1"/>
    <property type="molecule type" value="Genomic_DNA"/>
</dbReference>
<feature type="transmembrane region" description="Helical" evidence="1">
    <location>
        <begin position="52"/>
        <end position="73"/>
    </location>
</feature>
<comment type="caution">
    <text evidence="2">The sequence shown here is derived from an EMBL/GenBank/DDBJ whole genome shotgun (WGS) entry which is preliminary data.</text>
</comment>
<dbReference type="AlphaFoldDB" id="A0A9D2GS17"/>
<gene>
    <name evidence="2" type="ORF">IAC04_07835</name>
</gene>
<evidence type="ECO:0000313" key="3">
    <source>
        <dbReference type="Proteomes" id="UP000824115"/>
    </source>
</evidence>
<proteinExistence type="predicted"/>
<name>A0A9D2GS17_9BACT</name>
<dbReference type="Proteomes" id="UP000824115">
    <property type="component" value="Unassembled WGS sequence"/>
</dbReference>